<dbReference type="Gene3D" id="3.10.450.50">
    <property type="match status" value="1"/>
</dbReference>
<evidence type="ECO:0000259" key="1">
    <source>
        <dbReference type="Pfam" id="PF01738"/>
    </source>
</evidence>
<dbReference type="InterPro" id="IPR032710">
    <property type="entry name" value="NTF2-like_dom_sf"/>
</dbReference>
<evidence type="ECO:0000313" key="3">
    <source>
        <dbReference type="Proteomes" id="UP001596457"/>
    </source>
</evidence>
<protein>
    <submittedName>
        <fullName evidence="2">Dienelactone hydrolase family protein</fullName>
    </submittedName>
</protein>
<dbReference type="SUPFAM" id="SSF54427">
    <property type="entry name" value="NTF2-like"/>
    <property type="match status" value="1"/>
</dbReference>
<dbReference type="InterPro" id="IPR002925">
    <property type="entry name" value="Dienelactn_hydro"/>
</dbReference>
<dbReference type="EMBL" id="JBHTBZ010000080">
    <property type="protein sequence ID" value="MFC7462738.1"/>
    <property type="molecule type" value="Genomic_DNA"/>
</dbReference>
<dbReference type="RefSeq" id="WP_382203792.1">
    <property type="nucleotide sequence ID" value="NZ_JBHTBZ010000080.1"/>
</dbReference>
<dbReference type="Proteomes" id="UP001596457">
    <property type="component" value="Unassembled WGS sequence"/>
</dbReference>
<sequence>MTSQHITLNALDGSGSFAAYLALPPSGHGPGIVLAQEIFGVNATMRQVADLYAEEGYVVLVPDLFWRQQPGIELGYTEADFQRAFGLYQGFDEAKGVADIQACLDALRQRPECSGQAGVLGFCLGGKLAYLAACRTNADVAVGYYGVGIEKALDEAAQAKGRLVLHIAENDAFCPPEARAAIVSTLAGRAHTEVYVYPGVDHAFARVGGDHFHKPSALMAHERSIAAFKTVMGPHPDFSALWEKHCEHEFATRDVAATMATMVAQPYVNHIPTMTGGVGHTMLSRFYQHHFVNSNPPDTTLVPISRTIGATQIVDELLFCFTHTCEIDWMLPGIAPTGKRVEIPLVAIVKFRGDKLYHEHIYWDQASVLVQIGKLDPAGLPVAGIETARKLLDEHQPSNTLMANWANSAP</sequence>
<evidence type="ECO:0000313" key="2">
    <source>
        <dbReference type="EMBL" id="MFC7462738.1"/>
    </source>
</evidence>
<name>A0ABW2SHN8_9BURK</name>
<reference evidence="3" key="1">
    <citation type="journal article" date="2019" name="Int. J. Syst. Evol. Microbiol.">
        <title>The Global Catalogue of Microorganisms (GCM) 10K type strain sequencing project: providing services to taxonomists for standard genome sequencing and annotation.</title>
        <authorList>
            <consortium name="The Broad Institute Genomics Platform"/>
            <consortium name="The Broad Institute Genome Sequencing Center for Infectious Disease"/>
            <person name="Wu L."/>
            <person name="Ma J."/>
        </authorList>
    </citation>
    <scope>NUCLEOTIDE SEQUENCE [LARGE SCALE GENOMIC DNA]</scope>
    <source>
        <strain evidence="3">CCUG 53903</strain>
    </source>
</reference>
<keyword evidence="3" id="KW-1185">Reference proteome</keyword>
<dbReference type="GO" id="GO:0016787">
    <property type="term" value="F:hydrolase activity"/>
    <property type="evidence" value="ECO:0007669"/>
    <property type="project" value="UniProtKB-KW"/>
</dbReference>
<keyword evidence="2" id="KW-0378">Hydrolase</keyword>
<dbReference type="PANTHER" id="PTHR46623:SF6">
    <property type="entry name" value="ALPHA_BETA-HYDROLASES SUPERFAMILY PROTEIN"/>
    <property type="match status" value="1"/>
</dbReference>
<gene>
    <name evidence="2" type="ORF">ACFQU0_20160</name>
</gene>
<dbReference type="InterPro" id="IPR051049">
    <property type="entry name" value="Dienelactone_hydrolase-like"/>
</dbReference>
<dbReference type="SUPFAM" id="SSF53474">
    <property type="entry name" value="alpha/beta-Hydrolases"/>
    <property type="match status" value="1"/>
</dbReference>
<dbReference type="Gene3D" id="3.40.50.1820">
    <property type="entry name" value="alpha/beta hydrolase"/>
    <property type="match status" value="1"/>
</dbReference>
<organism evidence="2 3">
    <name type="scientific">Hydrogenophaga defluvii</name>
    <dbReference type="NCBI Taxonomy" id="249410"/>
    <lineage>
        <taxon>Bacteria</taxon>
        <taxon>Pseudomonadati</taxon>
        <taxon>Pseudomonadota</taxon>
        <taxon>Betaproteobacteria</taxon>
        <taxon>Burkholderiales</taxon>
        <taxon>Comamonadaceae</taxon>
        <taxon>Hydrogenophaga</taxon>
    </lineage>
</organism>
<accession>A0ABW2SHN8</accession>
<dbReference type="PANTHER" id="PTHR46623">
    <property type="entry name" value="CARBOXYMETHYLENEBUTENOLIDASE-RELATED"/>
    <property type="match status" value="1"/>
</dbReference>
<feature type="domain" description="Dienelactone hydrolase" evidence="1">
    <location>
        <begin position="17"/>
        <end position="231"/>
    </location>
</feature>
<dbReference type="InterPro" id="IPR029058">
    <property type="entry name" value="AB_hydrolase_fold"/>
</dbReference>
<dbReference type="Pfam" id="PF01738">
    <property type="entry name" value="DLH"/>
    <property type="match status" value="1"/>
</dbReference>
<proteinExistence type="predicted"/>
<comment type="caution">
    <text evidence="2">The sequence shown here is derived from an EMBL/GenBank/DDBJ whole genome shotgun (WGS) entry which is preliminary data.</text>
</comment>